<dbReference type="FunCoup" id="Q0EY76">
    <property type="interactions" value="279"/>
</dbReference>
<evidence type="ECO:0000256" key="4">
    <source>
        <dbReference type="ARBA" id="ARBA00023186"/>
    </source>
</evidence>
<sequence>MAEKQPISVPDDSLIRFLLPEAHTRGVIIRGTGIIAEGARIHRLDAADALLFGQSLLAAILLLSISKGGMRQVLQLDSTSDASPWQRVLTESRQGAVRGYINRHESGDTIDATTIGSRLGNKLRISTVRDLGFGHPYISTVEHESPFLADHLIRYLTQSVQIRADIILHGDLAIMIEAMPGCDEESWFKAVETMAKIPDAALENEAPERLLHYFDTLRCKQAGIDSYGYHCICNPEQMANAIQAMPNEQLDDMLDASGQITVTCQYCGSHYSLPHSVDASRLQ</sequence>
<dbReference type="HOGENOM" id="CLU_054493_0_0_0"/>
<dbReference type="eggNOG" id="COG1281">
    <property type="taxonomic scope" value="Bacteria"/>
</dbReference>
<keyword evidence="1" id="KW-0963">Cytoplasm</keyword>
<dbReference type="STRING" id="314344.AL013_04570"/>
<dbReference type="InterPro" id="IPR000397">
    <property type="entry name" value="Heat_shock_Hsp33"/>
</dbReference>
<dbReference type="RefSeq" id="WP_009851353.1">
    <property type="nucleotide sequence ID" value="NZ_DS022295.1"/>
</dbReference>
<comment type="caution">
    <text evidence="6">The sequence shown here is derived from an EMBL/GenBank/DDBJ whole genome shotgun (WGS) entry which is preliminary data.</text>
</comment>
<dbReference type="GO" id="GO:0044183">
    <property type="term" value="F:protein folding chaperone"/>
    <property type="evidence" value="ECO:0007669"/>
    <property type="project" value="TreeGrafter"/>
</dbReference>
<keyword evidence="3" id="KW-1015">Disulfide bond</keyword>
<dbReference type="EMBL" id="AATS01000011">
    <property type="protein sequence ID" value="EAU54150.1"/>
    <property type="molecule type" value="Genomic_DNA"/>
</dbReference>
<evidence type="ECO:0000313" key="7">
    <source>
        <dbReference type="Proteomes" id="UP000005297"/>
    </source>
</evidence>
<accession>Q0EY76</accession>
<dbReference type="PANTHER" id="PTHR30111">
    <property type="entry name" value="33 KDA CHAPERONIN"/>
    <property type="match status" value="1"/>
</dbReference>
<dbReference type="AlphaFoldDB" id="Q0EY76"/>
<organism evidence="6 7">
    <name type="scientific">Mariprofundus ferrooxydans PV-1</name>
    <dbReference type="NCBI Taxonomy" id="314345"/>
    <lineage>
        <taxon>Bacteria</taxon>
        <taxon>Pseudomonadati</taxon>
        <taxon>Pseudomonadota</taxon>
        <taxon>Candidatius Mariprofundia</taxon>
        <taxon>Mariprofundales</taxon>
        <taxon>Mariprofundaceae</taxon>
        <taxon>Mariprofundus</taxon>
    </lineage>
</organism>
<dbReference type="PANTHER" id="PTHR30111:SF1">
    <property type="entry name" value="33 KDA CHAPERONIN"/>
    <property type="match status" value="1"/>
</dbReference>
<dbReference type="InParanoid" id="Q0EY76"/>
<dbReference type="InterPro" id="IPR016154">
    <property type="entry name" value="Heat_shock_Hsp33_C"/>
</dbReference>
<dbReference type="Pfam" id="PF01430">
    <property type="entry name" value="HSP33"/>
    <property type="match status" value="1"/>
</dbReference>
<name>Q0EY76_9PROT</name>
<keyword evidence="4" id="KW-0143">Chaperone</keyword>
<dbReference type="SUPFAM" id="SSF64397">
    <property type="entry name" value="Hsp33 domain"/>
    <property type="match status" value="1"/>
</dbReference>
<dbReference type="OrthoDB" id="9793753at2"/>
<dbReference type="Proteomes" id="UP000005297">
    <property type="component" value="Unassembled WGS sequence"/>
</dbReference>
<dbReference type="SUPFAM" id="SSF118352">
    <property type="entry name" value="HSP33 redox switch-like"/>
    <property type="match status" value="1"/>
</dbReference>
<reference evidence="6 7" key="1">
    <citation type="submission" date="2006-09" db="EMBL/GenBank/DDBJ databases">
        <authorList>
            <person name="Emerson D."/>
            <person name="Ferriera S."/>
            <person name="Johnson J."/>
            <person name="Kravitz S."/>
            <person name="Halpern A."/>
            <person name="Remington K."/>
            <person name="Beeson K."/>
            <person name="Tran B."/>
            <person name="Rogers Y.-H."/>
            <person name="Friedman R."/>
            <person name="Venter J.C."/>
        </authorList>
    </citation>
    <scope>NUCLEOTIDE SEQUENCE [LARGE SCALE GENOMIC DNA]</scope>
    <source>
        <strain evidence="6 7">PV-1</strain>
    </source>
</reference>
<dbReference type="InterPro" id="IPR016153">
    <property type="entry name" value="Heat_shock_Hsp33_N"/>
</dbReference>
<dbReference type="GO" id="GO:0051082">
    <property type="term" value="F:unfolded protein binding"/>
    <property type="evidence" value="ECO:0007669"/>
    <property type="project" value="InterPro"/>
</dbReference>
<evidence type="ECO:0000313" key="6">
    <source>
        <dbReference type="EMBL" id="EAU54150.1"/>
    </source>
</evidence>
<proteinExistence type="predicted"/>
<dbReference type="GO" id="GO:0042026">
    <property type="term" value="P:protein refolding"/>
    <property type="evidence" value="ECO:0007669"/>
    <property type="project" value="TreeGrafter"/>
</dbReference>
<dbReference type="Gene3D" id="3.90.1280.10">
    <property type="entry name" value="HSP33 redox switch-like"/>
    <property type="match status" value="1"/>
</dbReference>
<evidence type="ECO:0000256" key="5">
    <source>
        <dbReference type="ARBA" id="ARBA00023284"/>
    </source>
</evidence>
<keyword evidence="5" id="KW-0676">Redox-active center</keyword>
<keyword evidence="7" id="KW-1185">Reference proteome</keyword>
<evidence type="ECO:0000256" key="3">
    <source>
        <dbReference type="ARBA" id="ARBA00023157"/>
    </source>
</evidence>
<dbReference type="GO" id="GO:0005737">
    <property type="term" value="C:cytoplasm"/>
    <property type="evidence" value="ECO:0007669"/>
    <property type="project" value="InterPro"/>
</dbReference>
<evidence type="ECO:0000256" key="2">
    <source>
        <dbReference type="ARBA" id="ARBA00022833"/>
    </source>
</evidence>
<evidence type="ECO:0000256" key="1">
    <source>
        <dbReference type="ARBA" id="ARBA00022490"/>
    </source>
</evidence>
<protein>
    <submittedName>
        <fullName evidence="6">Chaperonin, 33 kDa family protein</fullName>
    </submittedName>
</protein>
<keyword evidence="2" id="KW-0862">Zinc</keyword>
<dbReference type="Gene3D" id="3.55.30.10">
    <property type="entry name" value="Hsp33 domain"/>
    <property type="match status" value="1"/>
</dbReference>
<gene>
    <name evidence="6" type="ORF">SPV1_05297</name>
</gene>